<dbReference type="AlphaFoldDB" id="A0AAV1WYZ0"/>
<proteinExistence type="predicted"/>
<reference evidence="1 2" key="1">
    <citation type="submission" date="2024-03" db="EMBL/GenBank/DDBJ databases">
        <authorList>
            <person name="Martinez-Hernandez J."/>
        </authorList>
    </citation>
    <scope>NUCLEOTIDE SEQUENCE [LARGE SCALE GENOMIC DNA]</scope>
</reference>
<protein>
    <submittedName>
        <fullName evidence="1">Uncharacterized protein</fullName>
    </submittedName>
</protein>
<dbReference type="EMBL" id="CAXHTB010000011">
    <property type="protein sequence ID" value="CAL0314590.1"/>
    <property type="molecule type" value="Genomic_DNA"/>
</dbReference>
<gene>
    <name evidence="1" type="ORF">LLUT_LOCUS15650</name>
</gene>
<organism evidence="1 2">
    <name type="scientific">Lupinus luteus</name>
    <name type="common">European yellow lupine</name>
    <dbReference type="NCBI Taxonomy" id="3873"/>
    <lineage>
        <taxon>Eukaryota</taxon>
        <taxon>Viridiplantae</taxon>
        <taxon>Streptophyta</taxon>
        <taxon>Embryophyta</taxon>
        <taxon>Tracheophyta</taxon>
        <taxon>Spermatophyta</taxon>
        <taxon>Magnoliopsida</taxon>
        <taxon>eudicotyledons</taxon>
        <taxon>Gunneridae</taxon>
        <taxon>Pentapetalae</taxon>
        <taxon>rosids</taxon>
        <taxon>fabids</taxon>
        <taxon>Fabales</taxon>
        <taxon>Fabaceae</taxon>
        <taxon>Papilionoideae</taxon>
        <taxon>50 kb inversion clade</taxon>
        <taxon>genistoids sensu lato</taxon>
        <taxon>core genistoids</taxon>
        <taxon>Genisteae</taxon>
        <taxon>Lupinus</taxon>
    </lineage>
</organism>
<evidence type="ECO:0000313" key="2">
    <source>
        <dbReference type="Proteomes" id="UP001497480"/>
    </source>
</evidence>
<dbReference type="Proteomes" id="UP001497480">
    <property type="component" value="Unassembled WGS sequence"/>
</dbReference>
<accession>A0AAV1WYZ0</accession>
<comment type="caution">
    <text evidence="1">The sequence shown here is derived from an EMBL/GenBank/DDBJ whole genome shotgun (WGS) entry which is preliminary data.</text>
</comment>
<evidence type="ECO:0000313" key="1">
    <source>
        <dbReference type="EMBL" id="CAL0314590.1"/>
    </source>
</evidence>
<keyword evidence="2" id="KW-1185">Reference proteome</keyword>
<name>A0AAV1WYZ0_LUPLU</name>
<sequence length="55" mass="6189">MSALREWAASQGSKLQQSWRTCPFGSLWRSLALYVSRACSMVICSIYEQNTESVA</sequence>